<dbReference type="EMBL" id="BAVS01000035">
    <property type="protein sequence ID" value="GAE94976.1"/>
    <property type="molecule type" value="Genomic_DNA"/>
</dbReference>
<dbReference type="AlphaFoldDB" id="W4VP91"/>
<name>W4VP91_9BACI</name>
<gene>
    <name evidence="2" type="ORF">JCM21714_4177</name>
</gene>
<dbReference type="RefSeq" id="WP_035725647.1">
    <property type="nucleotide sequence ID" value="NZ_BAVS01000035.1"/>
</dbReference>
<keyword evidence="3" id="KW-1185">Reference proteome</keyword>
<dbReference type="InterPro" id="IPR025646">
    <property type="entry name" value="DUF4350"/>
</dbReference>
<accession>W4VP91</accession>
<evidence type="ECO:0000259" key="1">
    <source>
        <dbReference type="Pfam" id="PF14258"/>
    </source>
</evidence>
<feature type="domain" description="DUF4350" evidence="1">
    <location>
        <begin position="38"/>
        <end position="199"/>
    </location>
</feature>
<proteinExistence type="predicted"/>
<dbReference type="eggNOG" id="ENOG502Z89S">
    <property type="taxonomic scope" value="Bacteria"/>
</dbReference>
<protein>
    <recommendedName>
        <fullName evidence="1">DUF4350 domain-containing protein</fullName>
    </recommendedName>
</protein>
<evidence type="ECO:0000313" key="2">
    <source>
        <dbReference type="EMBL" id="GAE94976.1"/>
    </source>
</evidence>
<organism evidence="2 3">
    <name type="scientific">Gracilibacillus boraciitolerans JCM 21714</name>
    <dbReference type="NCBI Taxonomy" id="1298598"/>
    <lineage>
        <taxon>Bacteria</taxon>
        <taxon>Bacillati</taxon>
        <taxon>Bacillota</taxon>
        <taxon>Bacilli</taxon>
        <taxon>Bacillales</taxon>
        <taxon>Bacillaceae</taxon>
        <taxon>Gracilibacillus</taxon>
    </lineage>
</organism>
<reference evidence="2 3" key="1">
    <citation type="journal article" date="2014" name="Genome Announc.">
        <title>Draft Genome Sequence of the Boron-Tolerant and Moderately Halotolerant Bacterium Gracilibacillus boraciitolerans JCM 21714T.</title>
        <authorList>
            <person name="Ahmed I."/>
            <person name="Oshima K."/>
            <person name="Suda W."/>
            <person name="Kitamura K."/>
            <person name="Iida T."/>
            <person name="Ohmori Y."/>
            <person name="Fujiwara T."/>
            <person name="Hattori M."/>
            <person name="Ohkuma M."/>
        </authorList>
    </citation>
    <scope>NUCLEOTIDE SEQUENCE [LARGE SCALE GENOMIC DNA]</scope>
    <source>
        <strain evidence="2 3">JCM 21714</strain>
    </source>
</reference>
<dbReference type="STRING" id="1298598.JCM21714_4177"/>
<dbReference type="OrthoDB" id="2935725at2"/>
<comment type="caution">
    <text evidence="2">The sequence shown here is derived from an EMBL/GenBank/DDBJ whole genome shotgun (WGS) entry which is preliminary data.</text>
</comment>
<dbReference type="Proteomes" id="UP000019102">
    <property type="component" value="Unassembled WGS sequence"/>
</dbReference>
<sequence>MLSKRTWIVAVVFFLLLILVSVFSNNNTPKPYPPYLVDSPAPLGVKGLYTYLDQNNYQVDDSDVLPNTEKTGELRFLIEPPIYSDNSVEQHYLEYIEAGNTLILAKQNPDSLFGIETEYAMETFLMEEDEVSEISHQFETFEVLHQNPYRIISDENDQILLEDELGPIGIERKIGKGSLIILSAPDWFTNDQITRHQHLNALCEVIPFQEAETIIFDEYSLTASGGTVSKFELYPDWAYILLVQGTILAIFILWHQGKRFGPIIPVREETVRLSDERLKALAIWQLKGGKNFQPSLENQLEYLKEVIRSRYGIPYHKSWQDRLKSMEGRMTSIPAKKIHSIAAGFETISQQESLNKQEYLKWSEIIDKIRQEVEAE</sequence>
<evidence type="ECO:0000313" key="3">
    <source>
        <dbReference type="Proteomes" id="UP000019102"/>
    </source>
</evidence>
<dbReference type="Pfam" id="PF14258">
    <property type="entry name" value="DUF4350"/>
    <property type="match status" value="1"/>
</dbReference>